<proteinExistence type="inferred from homology"/>
<gene>
    <name evidence="4" type="ORF">SAMN05216551_10877</name>
</gene>
<dbReference type="SUPFAM" id="SSF89963">
    <property type="entry name" value="YajQ-like"/>
    <property type="match status" value="2"/>
</dbReference>
<comment type="function">
    <text evidence="3">Nucleotide-binding protein.</text>
</comment>
<dbReference type="GO" id="GO:0000166">
    <property type="term" value="F:nucleotide binding"/>
    <property type="evidence" value="ECO:0007669"/>
    <property type="project" value="UniProtKB-UniRule"/>
</dbReference>
<dbReference type="InterPro" id="IPR007551">
    <property type="entry name" value="YajQ/Smlt4090-like"/>
</dbReference>
<dbReference type="InterPro" id="IPR036183">
    <property type="entry name" value="YajQ-like_sf"/>
</dbReference>
<dbReference type="HAMAP" id="MF_00632">
    <property type="entry name" value="UPF0234"/>
    <property type="match status" value="1"/>
</dbReference>
<reference evidence="5" key="1">
    <citation type="submission" date="2016-09" db="EMBL/GenBank/DDBJ databases">
        <authorList>
            <person name="Varghese N."/>
            <person name="Submissions S."/>
        </authorList>
    </citation>
    <scope>NUCLEOTIDE SEQUENCE [LARGE SCALE GENOMIC DNA]</scope>
    <source>
        <strain evidence="5">JS23</strain>
    </source>
</reference>
<dbReference type="RefSeq" id="WP_091909467.1">
    <property type="nucleotide sequence ID" value="NZ_FNLO01000008.1"/>
</dbReference>
<evidence type="ECO:0000313" key="5">
    <source>
        <dbReference type="Proteomes" id="UP000243719"/>
    </source>
</evidence>
<organism evidence="4 5">
    <name type="scientific">Chitinasiproducens palmae</name>
    <dbReference type="NCBI Taxonomy" id="1770053"/>
    <lineage>
        <taxon>Bacteria</taxon>
        <taxon>Pseudomonadati</taxon>
        <taxon>Pseudomonadota</taxon>
        <taxon>Betaproteobacteria</taxon>
        <taxon>Burkholderiales</taxon>
        <taxon>Burkholderiaceae</taxon>
        <taxon>Chitinasiproducens</taxon>
    </lineage>
</organism>
<evidence type="ECO:0000256" key="2">
    <source>
        <dbReference type="ARBA" id="ARBA00093450"/>
    </source>
</evidence>
<evidence type="ECO:0000256" key="1">
    <source>
        <dbReference type="ARBA" id="ARBA00022741"/>
    </source>
</evidence>
<dbReference type="PANTHER" id="PTHR30476:SF0">
    <property type="entry name" value="UPF0234 PROTEIN YAJQ"/>
    <property type="match status" value="1"/>
</dbReference>
<keyword evidence="1 3" id="KW-0547">Nucleotide-binding</keyword>
<dbReference type="InterPro" id="IPR035571">
    <property type="entry name" value="UPF0234-like_C"/>
</dbReference>
<dbReference type="GO" id="GO:0005829">
    <property type="term" value="C:cytosol"/>
    <property type="evidence" value="ECO:0007669"/>
    <property type="project" value="TreeGrafter"/>
</dbReference>
<sequence>MPSFDVVCEANLIEVKNAVEQANKEISTRFDFKGSDARIEHKEHELTLFADDDFKLGQVKDVLISKMAKRNVDVRFLDYGKIDKIGGDKVKQVVTIKKGVAGDLAKKIVRLIKDSKIKVQGSIQGDAVRVSGTKRDDLQSVIAMLRKDVTDTPLDFNNFRD</sequence>
<dbReference type="Proteomes" id="UP000243719">
    <property type="component" value="Unassembled WGS sequence"/>
</dbReference>
<evidence type="ECO:0000256" key="3">
    <source>
        <dbReference type="HAMAP-Rule" id="MF_00632"/>
    </source>
</evidence>
<dbReference type="Gene3D" id="3.30.70.990">
    <property type="entry name" value="YajQ-like, domain 2"/>
    <property type="match status" value="1"/>
</dbReference>
<dbReference type="Gene3D" id="3.30.70.860">
    <property type="match status" value="1"/>
</dbReference>
<accession>A0A1H2PT76</accession>
<dbReference type="AlphaFoldDB" id="A0A1H2PT76"/>
<dbReference type="STRING" id="1770053.SAMN05216551_10877"/>
<dbReference type="InterPro" id="IPR035570">
    <property type="entry name" value="UPF0234_N"/>
</dbReference>
<dbReference type="EMBL" id="FNLO01000008">
    <property type="protein sequence ID" value="SDV49436.1"/>
    <property type="molecule type" value="Genomic_DNA"/>
</dbReference>
<dbReference type="OrthoDB" id="9801447at2"/>
<evidence type="ECO:0000313" key="4">
    <source>
        <dbReference type="EMBL" id="SDV49436.1"/>
    </source>
</evidence>
<dbReference type="Pfam" id="PF04461">
    <property type="entry name" value="YajQ"/>
    <property type="match status" value="1"/>
</dbReference>
<dbReference type="CDD" id="cd11740">
    <property type="entry name" value="YajQ_like"/>
    <property type="match status" value="1"/>
</dbReference>
<dbReference type="PANTHER" id="PTHR30476">
    <property type="entry name" value="UPF0234 PROTEIN YAJQ"/>
    <property type="match status" value="1"/>
</dbReference>
<protein>
    <recommendedName>
        <fullName evidence="3">Nucleotide-binding protein SAMN05216551_10877</fullName>
    </recommendedName>
</protein>
<keyword evidence="5" id="KW-1185">Reference proteome</keyword>
<comment type="similarity">
    <text evidence="2 3">Belongs to the YajQ family.</text>
</comment>
<name>A0A1H2PT76_9BURK</name>
<dbReference type="NCBIfam" id="NF003819">
    <property type="entry name" value="PRK05412.1"/>
    <property type="match status" value="1"/>
</dbReference>